<dbReference type="PANTHER" id="PTHR43844">
    <property type="entry name" value="METHIONINE SYNTHASE"/>
    <property type="match status" value="1"/>
</dbReference>
<dbReference type="Proteomes" id="UP000190092">
    <property type="component" value="Unassembled WGS sequence"/>
</dbReference>
<dbReference type="Pfam" id="PF01717">
    <property type="entry name" value="Meth_synt_2"/>
    <property type="match status" value="1"/>
</dbReference>
<reference evidence="3" key="1">
    <citation type="submission" date="2017-02" db="EMBL/GenBank/DDBJ databases">
        <authorList>
            <person name="Varghese N."/>
            <person name="Submissions S."/>
        </authorList>
    </citation>
    <scope>NUCLEOTIDE SEQUENCE [LARGE SCALE GENOMIC DNA]</scope>
    <source>
        <strain evidence="3">ATCC 27094</strain>
    </source>
</reference>
<dbReference type="EMBL" id="FUWJ01000014">
    <property type="protein sequence ID" value="SKA36621.1"/>
    <property type="molecule type" value="Genomic_DNA"/>
</dbReference>
<keyword evidence="2" id="KW-0808">Transferase</keyword>
<dbReference type="GO" id="GO:0003871">
    <property type="term" value="F:5-methyltetrahydropteroyltriglutamate-homocysteine S-methyltransferase activity"/>
    <property type="evidence" value="ECO:0007669"/>
    <property type="project" value="InterPro"/>
</dbReference>
<protein>
    <submittedName>
        <fullName evidence="2">5-methyltetrahydropteroyltriglutamate--homocysteine methyltransferase</fullName>
    </submittedName>
</protein>
<keyword evidence="2" id="KW-0489">Methyltransferase</keyword>
<dbReference type="RefSeq" id="WP_085937557.1">
    <property type="nucleotide sequence ID" value="NZ_FUWJ01000014.1"/>
</dbReference>
<proteinExistence type="predicted"/>
<organism evidence="2 3">
    <name type="scientific">Enhydrobacter aerosaccus</name>
    <dbReference type="NCBI Taxonomy" id="225324"/>
    <lineage>
        <taxon>Bacteria</taxon>
        <taxon>Pseudomonadati</taxon>
        <taxon>Pseudomonadota</taxon>
        <taxon>Alphaproteobacteria</taxon>
        <taxon>Hyphomicrobiales</taxon>
        <taxon>Enhydrobacter</taxon>
    </lineage>
</organism>
<evidence type="ECO:0000259" key="1">
    <source>
        <dbReference type="Pfam" id="PF01717"/>
    </source>
</evidence>
<gene>
    <name evidence="2" type="ORF">SAMN02745126_05811</name>
</gene>
<keyword evidence="3" id="KW-1185">Reference proteome</keyword>
<dbReference type="STRING" id="225324.SAMN02745126_05811"/>
<dbReference type="InterPro" id="IPR002629">
    <property type="entry name" value="Met_Synth_C/arc"/>
</dbReference>
<evidence type="ECO:0000313" key="2">
    <source>
        <dbReference type="EMBL" id="SKA36621.1"/>
    </source>
</evidence>
<name>A0A1T4T8N1_9HYPH</name>
<dbReference type="CDD" id="cd03311">
    <property type="entry name" value="CIMS_C_terminal_like"/>
    <property type="match status" value="1"/>
</dbReference>
<dbReference type="InterPro" id="IPR038071">
    <property type="entry name" value="UROD/MetE-like_sf"/>
</dbReference>
<dbReference type="OrthoDB" id="244285at2"/>
<dbReference type="GO" id="GO:0008270">
    <property type="term" value="F:zinc ion binding"/>
    <property type="evidence" value="ECO:0007669"/>
    <property type="project" value="InterPro"/>
</dbReference>
<sequence length="402" mass="44194">MRKSSDRILTSHAGSLPRPDELIEANRLRESGKADEQTFQKALTQGVADVVRRQVAAGIDVPGDGEYGKSMGSKVNYRAWWSYSFQRLGGLKVAGLGLYDFPVRRSSPGNVVLSSFGDRRDRLRFATAYSDPESGITTGPRATDWPVCVGPLTYTGQAAIAADIAHFKAALAANGVSEGFMTSIGPASCSRIGNDYYKSDDEFVFACADAMREEYKAIIDAGLILQIDDPAIAENFDQINPEPTAEDYRKFTTPKIEALNHALRGLPKDRIRFHLCWGSWHGPHTTDIPMRDIVGLMLKIEAGAYSFEAGNVRHEHEWSVWKDTKLPDDRLILPGVVSHATNVVEHPELVAERIGRFAKLVGRDRVIASTDCGLGGRVHRDIAWAKLETLAQGAAIASKQLW</sequence>
<dbReference type="Gene3D" id="3.20.20.210">
    <property type="match status" value="1"/>
</dbReference>
<dbReference type="AlphaFoldDB" id="A0A1T4T8N1"/>
<dbReference type="GO" id="GO:0032259">
    <property type="term" value="P:methylation"/>
    <property type="evidence" value="ECO:0007669"/>
    <property type="project" value="UniProtKB-KW"/>
</dbReference>
<evidence type="ECO:0000313" key="3">
    <source>
        <dbReference type="Proteomes" id="UP000190092"/>
    </source>
</evidence>
<accession>A0A1T4T8N1</accession>
<feature type="domain" description="Cobalamin-independent methionine synthase MetE C-terminal/archaeal" evidence="1">
    <location>
        <begin position="175"/>
        <end position="388"/>
    </location>
</feature>
<dbReference type="SUPFAM" id="SSF51726">
    <property type="entry name" value="UROD/MetE-like"/>
    <property type="match status" value="1"/>
</dbReference>
<dbReference type="GO" id="GO:0009086">
    <property type="term" value="P:methionine biosynthetic process"/>
    <property type="evidence" value="ECO:0007669"/>
    <property type="project" value="InterPro"/>
</dbReference>
<dbReference type="PANTHER" id="PTHR43844:SF2">
    <property type="entry name" value="SYNTHASE, VITAMIN-B12 INDEPENDENT, PUTATIVE (AFU_ORTHOLOGUE AFUA_3G12060)-RELATED"/>
    <property type="match status" value="1"/>
</dbReference>